<name>A0ABU4GJX1_9CLOT</name>
<dbReference type="PANTHER" id="PTHR23513:SF6">
    <property type="entry name" value="MAJOR FACILITATOR SUPERFAMILY ASSOCIATED DOMAIN-CONTAINING PROTEIN"/>
    <property type="match status" value="1"/>
</dbReference>
<evidence type="ECO:0000313" key="8">
    <source>
        <dbReference type="Proteomes" id="UP001276854"/>
    </source>
</evidence>
<gene>
    <name evidence="7" type="ORF">RZO55_10075</name>
</gene>
<dbReference type="EMBL" id="JAWONS010000148">
    <property type="protein sequence ID" value="MDW2797920.1"/>
    <property type="molecule type" value="Genomic_DNA"/>
</dbReference>
<feature type="transmembrane region" description="Helical" evidence="6">
    <location>
        <begin position="94"/>
        <end position="112"/>
    </location>
</feature>
<comment type="caution">
    <text evidence="7">The sequence shown here is derived from an EMBL/GenBank/DDBJ whole genome shotgun (WGS) entry which is preliminary data.</text>
</comment>
<evidence type="ECO:0000256" key="1">
    <source>
        <dbReference type="ARBA" id="ARBA00004651"/>
    </source>
</evidence>
<dbReference type="PANTHER" id="PTHR23513">
    <property type="entry name" value="INTEGRAL MEMBRANE EFFLUX PROTEIN-RELATED"/>
    <property type="match status" value="1"/>
</dbReference>
<dbReference type="RefSeq" id="WP_318064203.1">
    <property type="nucleotide sequence ID" value="NZ_JAWONS010000148.1"/>
</dbReference>
<evidence type="ECO:0000313" key="7">
    <source>
        <dbReference type="EMBL" id="MDW2797920.1"/>
    </source>
</evidence>
<feature type="transmembrane region" description="Helical" evidence="6">
    <location>
        <begin position="124"/>
        <end position="149"/>
    </location>
</feature>
<dbReference type="Pfam" id="PF07690">
    <property type="entry name" value="MFS_1"/>
    <property type="match status" value="1"/>
</dbReference>
<feature type="transmembrane region" description="Helical" evidence="6">
    <location>
        <begin position="188"/>
        <end position="208"/>
    </location>
</feature>
<keyword evidence="2" id="KW-1003">Cell membrane</keyword>
<keyword evidence="8" id="KW-1185">Reference proteome</keyword>
<dbReference type="Gene3D" id="1.20.1250.20">
    <property type="entry name" value="MFS general substrate transporter like domains"/>
    <property type="match status" value="1"/>
</dbReference>
<feature type="transmembrane region" description="Helical" evidence="6">
    <location>
        <begin position="57"/>
        <end position="82"/>
    </location>
</feature>
<evidence type="ECO:0000256" key="4">
    <source>
        <dbReference type="ARBA" id="ARBA00022989"/>
    </source>
</evidence>
<evidence type="ECO:0000256" key="5">
    <source>
        <dbReference type="ARBA" id="ARBA00023136"/>
    </source>
</evidence>
<reference evidence="7 8" key="1">
    <citation type="submission" date="2023-10" db="EMBL/GenBank/DDBJ databases">
        <title>A novel Glycoside Hydrolase 43-Like Enzyme from Clostrdium boliviensis is an Endo-xylanase, and a Candidate for Xylooligosaccharides Production from Different Xylan Substrates.</title>
        <authorList>
            <person name="Alvarez M.T."/>
            <person name="Rocabado-Villegas L.R."/>
            <person name="Salas-Veizaga D.M."/>
            <person name="Linares-Pasten J.A."/>
            <person name="Gudmundsdottir E.E."/>
            <person name="Hreggvidsson G.O."/>
            <person name="Adlercreutz P."/>
            <person name="Nordberg Karlsson E."/>
        </authorList>
    </citation>
    <scope>NUCLEOTIDE SEQUENCE [LARGE SCALE GENOMIC DNA]</scope>
    <source>
        <strain evidence="7 8">E-1</strain>
    </source>
</reference>
<feature type="transmembrane region" description="Helical" evidence="6">
    <location>
        <begin position="161"/>
        <end position="182"/>
    </location>
</feature>
<evidence type="ECO:0000256" key="3">
    <source>
        <dbReference type="ARBA" id="ARBA00022692"/>
    </source>
</evidence>
<keyword evidence="3 6" id="KW-0812">Transmembrane</keyword>
<keyword evidence="4 6" id="KW-1133">Transmembrane helix</keyword>
<sequence length="218" mass="24207">MDHTNINIKNYCTDLYSGIQYFKNNQMVFLICIIGFLLNITSVPLEKLQAAYVNECLSLGINAMSVGSIFMTCGLIMGSFFFAYFKKLISNKDILIFGGILIGIIYFSLMFIGKIDCIPLRYIVYAIVLCIFGFINSLIGMSVQVTFMANTPNEYLGRVGSIFNAMACSSIPVGSFLLAIVLPFLTIIHTYFCVGVITVLIFIFIGTLKSIKGMEDLD</sequence>
<dbReference type="InterPro" id="IPR011701">
    <property type="entry name" value="MFS"/>
</dbReference>
<keyword evidence="5 6" id="KW-0472">Membrane</keyword>
<proteinExistence type="predicted"/>
<dbReference type="SUPFAM" id="SSF103473">
    <property type="entry name" value="MFS general substrate transporter"/>
    <property type="match status" value="1"/>
</dbReference>
<dbReference type="InterPro" id="IPR036259">
    <property type="entry name" value="MFS_trans_sf"/>
</dbReference>
<evidence type="ECO:0000256" key="6">
    <source>
        <dbReference type="SAM" id="Phobius"/>
    </source>
</evidence>
<organism evidence="7 8">
    <name type="scientific">Clostridium boliviensis</name>
    <dbReference type="NCBI Taxonomy" id="318465"/>
    <lineage>
        <taxon>Bacteria</taxon>
        <taxon>Bacillati</taxon>
        <taxon>Bacillota</taxon>
        <taxon>Clostridia</taxon>
        <taxon>Eubacteriales</taxon>
        <taxon>Clostridiaceae</taxon>
        <taxon>Clostridium</taxon>
    </lineage>
</organism>
<feature type="transmembrane region" description="Helical" evidence="6">
    <location>
        <begin position="27"/>
        <end position="45"/>
    </location>
</feature>
<evidence type="ECO:0000256" key="2">
    <source>
        <dbReference type="ARBA" id="ARBA00022475"/>
    </source>
</evidence>
<comment type="subcellular location">
    <subcellularLocation>
        <location evidence="1">Cell membrane</location>
        <topology evidence="1">Multi-pass membrane protein</topology>
    </subcellularLocation>
</comment>
<protein>
    <submittedName>
        <fullName evidence="7">MFS transporter</fullName>
    </submittedName>
</protein>
<dbReference type="Proteomes" id="UP001276854">
    <property type="component" value="Unassembled WGS sequence"/>
</dbReference>
<accession>A0ABU4GJX1</accession>